<dbReference type="InterPro" id="IPR035680">
    <property type="entry name" value="Clx_II_MBL"/>
</dbReference>
<comment type="catalytic activity">
    <reaction evidence="1 7">
        <text>an S-(2-hydroxyacyl)glutathione + H2O = a 2-hydroxy carboxylate + glutathione + H(+)</text>
        <dbReference type="Rhea" id="RHEA:21864"/>
        <dbReference type="ChEBI" id="CHEBI:15377"/>
        <dbReference type="ChEBI" id="CHEBI:15378"/>
        <dbReference type="ChEBI" id="CHEBI:57925"/>
        <dbReference type="ChEBI" id="CHEBI:58896"/>
        <dbReference type="ChEBI" id="CHEBI:71261"/>
        <dbReference type="EC" id="3.1.2.6"/>
    </reaction>
</comment>
<evidence type="ECO:0000256" key="6">
    <source>
        <dbReference type="ARBA" id="ARBA00022833"/>
    </source>
</evidence>
<dbReference type="InterPro" id="IPR032282">
    <property type="entry name" value="HAGH_C"/>
</dbReference>
<dbReference type="Pfam" id="PF00753">
    <property type="entry name" value="Lactamase_B"/>
    <property type="match status" value="1"/>
</dbReference>
<comment type="pathway">
    <text evidence="2 7">Secondary metabolite metabolism; methylglyoxal degradation; (R)-lactate from methylglyoxal: step 2/2.</text>
</comment>
<evidence type="ECO:0000256" key="5">
    <source>
        <dbReference type="ARBA" id="ARBA00022801"/>
    </source>
</evidence>
<evidence type="ECO:0000256" key="7">
    <source>
        <dbReference type="HAMAP-Rule" id="MF_01374"/>
    </source>
</evidence>
<dbReference type="SMART" id="SM00849">
    <property type="entry name" value="Lactamase_B"/>
    <property type="match status" value="1"/>
</dbReference>
<accession>A0A1S7LHJ3</accession>
<feature type="binding site" evidence="7">
    <location>
        <position position="180"/>
    </location>
    <ligand>
        <name>Zn(2+)</name>
        <dbReference type="ChEBI" id="CHEBI:29105"/>
        <label>2</label>
    </ligand>
</feature>
<keyword evidence="5 7" id="KW-0378">Hydrolase</keyword>
<dbReference type="Gene3D" id="3.60.15.10">
    <property type="entry name" value="Ribonuclease Z/Hydroxyacylglutathione hydrolase-like"/>
    <property type="match status" value="1"/>
</dbReference>
<dbReference type="CDD" id="cd07723">
    <property type="entry name" value="hydroxyacylglutathione_hydrolase_MBL-fold"/>
    <property type="match status" value="1"/>
</dbReference>
<dbReference type="PANTHER" id="PTHR43705:SF1">
    <property type="entry name" value="HYDROXYACYLGLUTATHIONE HYDROLASE GLOB"/>
    <property type="match status" value="1"/>
</dbReference>
<feature type="binding site" evidence="7">
    <location>
        <position position="125"/>
    </location>
    <ligand>
        <name>Zn(2+)</name>
        <dbReference type="ChEBI" id="CHEBI:29105"/>
        <label>1</label>
    </ligand>
</feature>
<keyword evidence="6 7" id="KW-0862">Zinc</keyword>
<dbReference type="EC" id="3.1.2.6" evidence="7"/>
<name>A0A1S7LHJ3_MAGMO</name>
<feature type="binding site" evidence="7">
    <location>
        <position position="72"/>
    </location>
    <ligand>
        <name>Zn(2+)</name>
        <dbReference type="ChEBI" id="CHEBI:29105"/>
        <label>2</label>
    </ligand>
</feature>
<keyword evidence="4 7" id="KW-0479">Metal-binding</keyword>
<comment type="similarity">
    <text evidence="3 7">Belongs to the metallo-beta-lactamase superfamily. Glyoxalase II family.</text>
</comment>
<dbReference type="InterPro" id="IPR050110">
    <property type="entry name" value="Glyoxalase_II_hydrolase"/>
</dbReference>
<proteinExistence type="inferred from homology"/>
<reference evidence="9" key="1">
    <citation type="submission" date="2015-04" db="EMBL/GenBank/DDBJ databases">
        <authorList>
            <person name="Syromyatnikov M.Y."/>
            <person name="Popov V.N."/>
        </authorList>
    </citation>
    <scope>NUCLEOTIDE SEQUENCE</scope>
    <source>
        <strain evidence="9">MO-1</strain>
    </source>
</reference>
<evidence type="ECO:0000313" key="9">
    <source>
        <dbReference type="EMBL" id="CRH05537.1"/>
    </source>
</evidence>
<feature type="binding site" evidence="7">
    <location>
        <position position="142"/>
    </location>
    <ligand>
        <name>Zn(2+)</name>
        <dbReference type="ChEBI" id="CHEBI:29105"/>
        <label>1</label>
    </ligand>
</feature>
<comment type="function">
    <text evidence="7">Thiolesterase that catalyzes the hydrolysis of S-D-lactoyl-glutathione to form glutathione and D-lactic acid.</text>
</comment>
<feature type="binding site" evidence="7">
    <location>
        <position position="67"/>
    </location>
    <ligand>
        <name>Zn(2+)</name>
        <dbReference type="ChEBI" id="CHEBI:29105"/>
        <label>1</label>
    </ligand>
</feature>
<dbReference type="PANTHER" id="PTHR43705">
    <property type="entry name" value="HYDROXYACYLGLUTATHIONE HYDROLASE"/>
    <property type="match status" value="1"/>
</dbReference>
<dbReference type="UniPathway" id="UPA00619">
    <property type="reaction ID" value="UER00676"/>
</dbReference>
<evidence type="ECO:0000256" key="4">
    <source>
        <dbReference type="ARBA" id="ARBA00022723"/>
    </source>
</evidence>
<feature type="binding site" evidence="7">
    <location>
        <position position="71"/>
    </location>
    <ligand>
        <name>Zn(2+)</name>
        <dbReference type="ChEBI" id="CHEBI:29105"/>
        <label>2</label>
    </ligand>
</feature>
<dbReference type="NCBIfam" id="TIGR03413">
    <property type="entry name" value="GSH_gloB"/>
    <property type="match status" value="1"/>
</dbReference>
<dbReference type="GO" id="GO:0004416">
    <property type="term" value="F:hydroxyacylglutathione hydrolase activity"/>
    <property type="evidence" value="ECO:0007669"/>
    <property type="project" value="UniProtKB-UniRule"/>
</dbReference>
<feature type="binding site" evidence="7">
    <location>
        <position position="69"/>
    </location>
    <ligand>
        <name>Zn(2+)</name>
        <dbReference type="ChEBI" id="CHEBI:29105"/>
        <label>1</label>
    </ligand>
</feature>
<feature type="domain" description="Metallo-beta-lactamase" evidence="8">
    <location>
        <begin position="25"/>
        <end position="180"/>
    </location>
</feature>
<organism evidence="9">
    <name type="scientific">Magnetococcus massalia (strain MO-1)</name>
    <dbReference type="NCBI Taxonomy" id="451514"/>
    <lineage>
        <taxon>Bacteria</taxon>
        <taxon>Pseudomonadati</taxon>
        <taxon>Pseudomonadota</taxon>
        <taxon>Magnetococcia</taxon>
        <taxon>Magnetococcales</taxon>
        <taxon>Magnetococcaceae</taxon>
        <taxon>Magnetococcus</taxon>
    </lineage>
</organism>
<dbReference type="InterPro" id="IPR001279">
    <property type="entry name" value="Metallo-B-lactamas"/>
</dbReference>
<dbReference type="Pfam" id="PF16123">
    <property type="entry name" value="HAGH_C"/>
    <property type="match status" value="1"/>
</dbReference>
<dbReference type="PIRSF" id="PIRSF005457">
    <property type="entry name" value="Glx"/>
    <property type="match status" value="1"/>
</dbReference>
<dbReference type="EMBL" id="LO017727">
    <property type="protein sequence ID" value="CRH05537.1"/>
    <property type="molecule type" value="Genomic_DNA"/>
</dbReference>
<evidence type="ECO:0000256" key="3">
    <source>
        <dbReference type="ARBA" id="ARBA00006759"/>
    </source>
</evidence>
<dbReference type="GO" id="GO:0019243">
    <property type="term" value="P:methylglyoxal catabolic process to D-lactate via S-lactoyl-glutathione"/>
    <property type="evidence" value="ECO:0007669"/>
    <property type="project" value="UniProtKB-UniRule"/>
</dbReference>
<dbReference type="InterPro" id="IPR036866">
    <property type="entry name" value="RibonucZ/Hydroxyglut_hydro"/>
</dbReference>
<evidence type="ECO:0000256" key="2">
    <source>
        <dbReference type="ARBA" id="ARBA00004963"/>
    </source>
</evidence>
<feature type="binding site" evidence="7">
    <location>
        <position position="142"/>
    </location>
    <ligand>
        <name>Zn(2+)</name>
        <dbReference type="ChEBI" id="CHEBI:29105"/>
        <label>2</label>
    </ligand>
</feature>
<sequence length="264" mass="29416">MEPLTPTLSEAITPLELFPIEACDSNYIWCFQTGEGQVAVVDPGESSPVISYLTGSNLKLSHILLTHHHNDHTGGVDALVKFYQAQVIGSAHDAYRLPQLDIALKGGEELQVGDRLFRVIHTPGHTSGHICFYGEGVLFAGDTLFSHGCGRLFEGEPETMWQSLLKLRSLPDTTQLCCAHEYTLTNLEFGLTLPGQRERLSPLVKQAMQDLDAQRPTLPTRLADEKRSNPFLRCDQAAFKKELGHPEFSDTACFAHIRQMRNHH</sequence>
<comment type="cofactor">
    <cofactor evidence="7">
        <name>Zn(2+)</name>
        <dbReference type="ChEBI" id="CHEBI:29105"/>
    </cofactor>
    <text evidence="7">Binds 2 Zn(2+) ions per subunit.</text>
</comment>
<dbReference type="SUPFAM" id="SSF56281">
    <property type="entry name" value="Metallo-hydrolase/oxidoreductase"/>
    <property type="match status" value="1"/>
</dbReference>
<evidence type="ECO:0000259" key="8">
    <source>
        <dbReference type="SMART" id="SM00849"/>
    </source>
</evidence>
<dbReference type="AlphaFoldDB" id="A0A1S7LHJ3"/>
<dbReference type="InterPro" id="IPR017782">
    <property type="entry name" value="Hydroxyacylglutathione_Hdrlase"/>
</dbReference>
<dbReference type="HAMAP" id="MF_01374">
    <property type="entry name" value="Glyoxalase_2"/>
    <property type="match status" value="1"/>
</dbReference>
<evidence type="ECO:0000256" key="1">
    <source>
        <dbReference type="ARBA" id="ARBA00001623"/>
    </source>
</evidence>
<protein>
    <recommendedName>
        <fullName evidence="7">Hydroxyacylglutathione hydrolase</fullName>
        <ecNumber evidence="7">3.1.2.6</ecNumber>
    </recommendedName>
    <alternativeName>
        <fullName evidence="7">Glyoxalase II</fullName>
        <shortName evidence="7">Glx II</shortName>
    </alternativeName>
</protein>
<comment type="subunit">
    <text evidence="7">Monomer.</text>
</comment>
<dbReference type="GO" id="GO:0046872">
    <property type="term" value="F:metal ion binding"/>
    <property type="evidence" value="ECO:0007669"/>
    <property type="project" value="UniProtKB-KW"/>
</dbReference>
<gene>
    <name evidence="7 9" type="primary">gloB</name>
    <name evidence="9" type="ORF">MAGMO_1347</name>
</gene>